<dbReference type="Proteomes" id="UP000032431">
    <property type="component" value="Chromosome I"/>
</dbReference>
<protein>
    <recommendedName>
        <fullName evidence="3">cysteine desulfurase</fullName>
        <ecNumber evidence="3">2.8.1.7</ecNumber>
    </recommendedName>
</protein>
<evidence type="ECO:0000313" key="7">
    <source>
        <dbReference type="EMBL" id="CDZ23856.1"/>
    </source>
</evidence>
<organism evidence="7 8">
    <name type="scientific">[Clostridium] cellulosi</name>
    <dbReference type="NCBI Taxonomy" id="29343"/>
    <lineage>
        <taxon>Bacteria</taxon>
        <taxon>Bacillati</taxon>
        <taxon>Bacillota</taxon>
        <taxon>Clostridia</taxon>
        <taxon>Eubacteriales</taxon>
        <taxon>Oscillospiraceae</taxon>
        <taxon>Oscillospiraceae incertae sedis</taxon>
    </lineage>
</organism>
<feature type="domain" description="Aminotransferase class V" evidence="6">
    <location>
        <begin position="2"/>
        <end position="367"/>
    </location>
</feature>
<dbReference type="InterPro" id="IPR015424">
    <property type="entry name" value="PyrdxlP-dep_Trfase"/>
</dbReference>
<gene>
    <name evidence="7" type="ORF">CCDG5_0727</name>
</gene>
<evidence type="ECO:0000256" key="4">
    <source>
        <dbReference type="ARBA" id="ARBA00022898"/>
    </source>
</evidence>
<dbReference type="GO" id="GO:0031071">
    <property type="term" value="F:cysteine desulfurase activity"/>
    <property type="evidence" value="ECO:0007669"/>
    <property type="project" value="UniProtKB-EC"/>
</dbReference>
<evidence type="ECO:0000256" key="1">
    <source>
        <dbReference type="ARBA" id="ARBA00001933"/>
    </source>
</evidence>
<dbReference type="EC" id="2.8.1.7" evidence="3"/>
<dbReference type="InterPro" id="IPR000192">
    <property type="entry name" value="Aminotrans_V_dom"/>
</dbReference>
<dbReference type="InterPro" id="IPR015422">
    <property type="entry name" value="PyrdxlP-dep_Trfase_small"/>
</dbReference>
<dbReference type="Gene3D" id="3.90.1150.10">
    <property type="entry name" value="Aspartate Aminotransferase, domain 1"/>
    <property type="match status" value="1"/>
</dbReference>
<dbReference type="InterPro" id="IPR016454">
    <property type="entry name" value="Cysteine_dSase"/>
</dbReference>
<evidence type="ECO:0000256" key="5">
    <source>
        <dbReference type="ARBA" id="ARBA00050776"/>
    </source>
</evidence>
<dbReference type="OrthoDB" id="9804366at2"/>
<dbReference type="Gene3D" id="3.40.640.10">
    <property type="entry name" value="Type I PLP-dependent aspartate aminotransferase-like (Major domain)"/>
    <property type="match status" value="1"/>
</dbReference>
<dbReference type="InterPro" id="IPR015421">
    <property type="entry name" value="PyrdxlP-dep_Trfase_major"/>
</dbReference>
<comment type="similarity">
    <text evidence="2">Belongs to the class-V pyridoxal-phosphate-dependent aminotransferase family. Csd subfamily.</text>
</comment>
<dbReference type="Pfam" id="PF00266">
    <property type="entry name" value="Aminotran_5"/>
    <property type="match status" value="1"/>
</dbReference>
<dbReference type="PANTHER" id="PTHR43586">
    <property type="entry name" value="CYSTEINE DESULFURASE"/>
    <property type="match status" value="1"/>
</dbReference>
<comment type="catalytic activity">
    <reaction evidence="5">
        <text>(sulfur carrier)-H + L-cysteine = (sulfur carrier)-SH + L-alanine</text>
        <dbReference type="Rhea" id="RHEA:43892"/>
        <dbReference type="Rhea" id="RHEA-COMP:14737"/>
        <dbReference type="Rhea" id="RHEA-COMP:14739"/>
        <dbReference type="ChEBI" id="CHEBI:29917"/>
        <dbReference type="ChEBI" id="CHEBI:35235"/>
        <dbReference type="ChEBI" id="CHEBI:57972"/>
        <dbReference type="ChEBI" id="CHEBI:64428"/>
        <dbReference type="EC" id="2.8.1.7"/>
    </reaction>
</comment>
<dbReference type="AlphaFoldDB" id="A0A078KJR9"/>
<dbReference type="NCBIfam" id="TIGR01977">
    <property type="entry name" value="am_tr_V_EF2568"/>
    <property type="match status" value="1"/>
</dbReference>
<dbReference type="PATRIC" id="fig|29343.3.peg.761"/>
<dbReference type="InterPro" id="IPR010969">
    <property type="entry name" value="Cys_dSase-rel_unknwn_funct"/>
</dbReference>
<dbReference type="PANTHER" id="PTHR43586:SF4">
    <property type="entry name" value="ISOPENICILLIN N EPIMERASE"/>
    <property type="match status" value="1"/>
</dbReference>
<accession>A0A078KJR9</accession>
<dbReference type="PIRSF" id="PIRSF005572">
    <property type="entry name" value="NifS"/>
    <property type="match status" value="1"/>
</dbReference>
<dbReference type="HOGENOM" id="CLU_003433_2_4_9"/>
<dbReference type="SUPFAM" id="SSF53383">
    <property type="entry name" value="PLP-dependent transferases"/>
    <property type="match status" value="1"/>
</dbReference>
<dbReference type="KEGG" id="ccel:CCDG5_0727"/>
<keyword evidence="7" id="KW-0032">Aminotransferase</keyword>
<evidence type="ECO:0000313" key="8">
    <source>
        <dbReference type="Proteomes" id="UP000032431"/>
    </source>
</evidence>
<evidence type="ECO:0000256" key="3">
    <source>
        <dbReference type="ARBA" id="ARBA00012239"/>
    </source>
</evidence>
<reference evidence="8" key="1">
    <citation type="submission" date="2014-07" db="EMBL/GenBank/DDBJ databases">
        <authorList>
            <person name="Wibberg D."/>
        </authorList>
    </citation>
    <scope>NUCLEOTIDE SEQUENCE [LARGE SCALE GENOMIC DNA]</scope>
    <source>
        <strain evidence="8">DG5</strain>
    </source>
</reference>
<sequence>MVYLDNAATTYPKPASVAQAVYDFMKDKGANPGRSAHKMSMAAAYEVYACRSAAAEMFNADGPECVAFTLNATHSINMALKGVLYKKGGHVITSDLEHNAVMRPLYKLSERGVRFSKAYVSLDNDDETVAEFERLINNDTVMIACTHASNVCGKILPIKRLGKLCKKYGLKFLVDASQTAGVIKIDMKECGIDYLCMPGHKGLYGPMGTGLLITSEGEKLHTIIEGGTGSNSESYSQPDFMPDRLESGTLNAPGIAGLRAGMRFASKTLSGGIELSEMEYARTLYKSLSQIDGVELYTPLPDDGYVPVISFNIRGVASGELASALDKYGFALRGGLHCSPAAHERFGTLHRGMVRASFGAFNTKRDAIRLSAAVAQLAKQMKK</sequence>
<evidence type="ECO:0000256" key="2">
    <source>
        <dbReference type="ARBA" id="ARBA00010447"/>
    </source>
</evidence>
<dbReference type="STRING" id="29343.CCDG5_0727"/>
<name>A0A078KJR9_9FIRM</name>
<evidence type="ECO:0000259" key="6">
    <source>
        <dbReference type="Pfam" id="PF00266"/>
    </source>
</evidence>
<comment type="cofactor">
    <cofactor evidence="1">
        <name>pyridoxal 5'-phosphate</name>
        <dbReference type="ChEBI" id="CHEBI:597326"/>
    </cofactor>
</comment>
<proteinExistence type="inferred from homology"/>
<dbReference type="GO" id="GO:0008483">
    <property type="term" value="F:transaminase activity"/>
    <property type="evidence" value="ECO:0007669"/>
    <property type="project" value="UniProtKB-KW"/>
</dbReference>
<keyword evidence="4" id="KW-0663">Pyridoxal phosphate</keyword>
<keyword evidence="8" id="KW-1185">Reference proteome</keyword>
<dbReference type="EMBL" id="LM995447">
    <property type="protein sequence ID" value="CDZ23856.1"/>
    <property type="molecule type" value="Genomic_DNA"/>
</dbReference>
<keyword evidence="7" id="KW-0808">Transferase</keyword>